<dbReference type="GeneID" id="19196304"/>
<dbReference type="SUPFAM" id="SSF54373">
    <property type="entry name" value="FAD-linked reductases, C-terminal domain"/>
    <property type="match status" value="1"/>
</dbReference>
<evidence type="ECO:0000313" key="7">
    <source>
        <dbReference type="EMBL" id="EXJ63294.1"/>
    </source>
</evidence>
<dbReference type="Pfam" id="PF01494">
    <property type="entry name" value="FAD_binding_3"/>
    <property type="match status" value="1"/>
</dbReference>
<dbReference type="PANTHER" id="PTHR13789">
    <property type="entry name" value="MONOOXYGENASE"/>
    <property type="match status" value="1"/>
</dbReference>
<dbReference type="SUPFAM" id="SSF51905">
    <property type="entry name" value="FAD/NAD(P)-binding domain"/>
    <property type="match status" value="1"/>
</dbReference>
<dbReference type="GO" id="GO:0004497">
    <property type="term" value="F:monooxygenase activity"/>
    <property type="evidence" value="ECO:0007669"/>
    <property type="project" value="UniProtKB-KW"/>
</dbReference>
<dbReference type="OrthoDB" id="4136530at2759"/>
<evidence type="ECO:0000256" key="4">
    <source>
        <dbReference type="ARBA" id="ARBA00023002"/>
    </source>
</evidence>
<evidence type="ECO:0000313" key="8">
    <source>
        <dbReference type="Proteomes" id="UP000019471"/>
    </source>
</evidence>
<dbReference type="GO" id="GO:0071949">
    <property type="term" value="F:FAD binding"/>
    <property type="evidence" value="ECO:0007669"/>
    <property type="project" value="InterPro"/>
</dbReference>
<feature type="domain" description="FAD-binding" evidence="6">
    <location>
        <begin position="18"/>
        <end position="342"/>
    </location>
</feature>
<protein>
    <recommendedName>
        <fullName evidence="6">FAD-binding domain-containing protein</fullName>
    </recommendedName>
</protein>
<dbReference type="HOGENOM" id="CLU_009665_19_1_1"/>
<keyword evidence="5" id="KW-0503">Monooxygenase</keyword>
<dbReference type="PANTHER" id="PTHR13789:SF236">
    <property type="entry name" value="MONOOXYGENASE, PUTATIVE (AFU_ORTHOLOGUE AFUA_6G12060)-RELATED"/>
    <property type="match status" value="1"/>
</dbReference>
<dbReference type="PRINTS" id="PR00420">
    <property type="entry name" value="RNGMNOXGNASE"/>
</dbReference>
<dbReference type="InterPro" id="IPR050493">
    <property type="entry name" value="FAD-dep_Monooxygenase_BioMet"/>
</dbReference>
<gene>
    <name evidence="7" type="ORF">A1O5_11615</name>
</gene>
<accession>W9WYH0</accession>
<proteinExistence type="inferred from homology"/>
<comment type="similarity">
    <text evidence="1">Belongs to the paxM FAD-dependent monooxygenase family.</text>
</comment>
<keyword evidence="8" id="KW-1185">Reference proteome</keyword>
<dbReference type="STRING" id="1182543.W9WYH0"/>
<evidence type="ECO:0000256" key="1">
    <source>
        <dbReference type="ARBA" id="ARBA00007992"/>
    </source>
</evidence>
<evidence type="ECO:0000256" key="2">
    <source>
        <dbReference type="ARBA" id="ARBA00022630"/>
    </source>
</evidence>
<keyword evidence="4" id="KW-0560">Oxidoreductase</keyword>
<reference evidence="7 8" key="1">
    <citation type="submission" date="2013-03" db="EMBL/GenBank/DDBJ databases">
        <title>The Genome Sequence of Cladophialophora psammophila CBS 110553.</title>
        <authorList>
            <consortium name="The Broad Institute Genomics Platform"/>
            <person name="Cuomo C."/>
            <person name="de Hoog S."/>
            <person name="Gorbushina A."/>
            <person name="Walker B."/>
            <person name="Young S.K."/>
            <person name="Zeng Q."/>
            <person name="Gargeya S."/>
            <person name="Fitzgerald M."/>
            <person name="Haas B."/>
            <person name="Abouelleil A."/>
            <person name="Allen A.W."/>
            <person name="Alvarado L."/>
            <person name="Arachchi H.M."/>
            <person name="Berlin A.M."/>
            <person name="Chapman S.B."/>
            <person name="Gainer-Dewar J."/>
            <person name="Goldberg J."/>
            <person name="Griggs A."/>
            <person name="Gujja S."/>
            <person name="Hansen M."/>
            <person name="Howarth C."/>
            <person name="Imamovic A."/>
            <person name="Ireland A."/>
            <person name="Larimer J."/>
            <person name="McCowan C."/>
            <person name="Murphy C."/>
            <person name="Pearson M."/>
            <person name="Poon T.W."/>
            <person name="Priest M."/>
            <person name="Roberts A."/>
            <person name="Saif S."/>
            <person name="Shea T."/>
            <person name="Sisk P."/>
            <person name="Sykes S."/>
            <person name="Wortman J."/>
            <person name="Nusbaum C."/>
            <person name="Birren B."/>
        </authorList>
    </citation>
    <scope>NUCLEOTIDE SEQUENCE [LARGE SCALE GENOMIC DNA]</scope>
    <source>
        <strain evidence="7 8">CBS 110553</strain>
    </source>
</reference>
<dbReference type="RefSeq" id="XP_007750377.1">
    <property type="nucleotide sequence ID" value="XM_007752187.1"/>
</dbReference>
<evidence type="ECO:0000256" key="3">
    <source>
        <dbReference type="ARBA" id="ARBA00022827"/>
    </source>
</evidence>
<organism evidence="7 8">
    <name type="scientific">Cladophialophora psammophila CBS 110553</name>
    <dbReference type="NCBI Taxonomy" id="1182543"/>
    <lineage>
        <taxon>Eukaryota</taxon>
        <taxon>Fungi</taxon>
        <taxon>Dikarya</taxon>
        <taxon>Ascomycota</taxon>
        <taxon>Pezizomycotina</taxon>
        <taxon>Eurotiomycetes</taxon>
        <taxon>Chaetothyriomycetidae</taxon>
        <taxon>Chaetothyriales</taxon>
        <taxon>Herpotrichiellaceae</taxon>
        <taxon>Cladophialophora</taxon>
    </lineage>
</organism>
<keyword evidence="2" id="KW-0285">Flavoprotein</keyword>
<dbReference type="Proteomes" id="UP000019471">
    <property type="component" value="Unassembled WGS sequence"/>
</dbReference>
<name>W9WYH0_9EURO</name>
<evidence type="ECO:0000259" key="6">
    <source>
        <dbReference type="Pfam" id="PF01494"/>
    </source>
</evidence>
<keyword evidence="3" id="KW-0274">FAD</keyword>
<dbReference type="AlphaFoldDB" id="W9WYH0"/>
<dbReference type="Gene3D" id="3.50.50.60">
    <property type="entry name" value="FAD/NAD(P)-binding domain"/>
    <property type="match status" value="1"/>
</dbReference>
<dbReference type="InterPro" id="IPR002938">
    <property type="entry name" value="FAD-bd"/>
</dbReference>
<dbReference type="eggNOG" id="KOG2614">
    <property type="taxonomic scope" value="Eukaryota"/>
</dbReference>
<dbReference type="InterPro" id="IPR036188">
    <property type="entry name" value="FAD/NAD-bd_sf"/>
</dbReference>
<dbReference type="EMBL" id="AMGX01000027">
    <property type="protein sequence ID" value="EXJ63294.1"/>
    <property type="molecule type" value="Genomic_DNA"/>
</dbReference>
<evidence type="ECO:0000256" key="5">
    <source>
        <dbReference type="ARBA" id="ARBA00023033"/>
    </source>
</evidence>
<comment type="caution">
    <text evidence="7">The sequence shown here is derived from an EMBL/GenBank/DDBJ whole genome shotgun (WGS) entry which is preliminary data.</text>
</comment>
<sequence length="465" mass="52083">MATNGNEINGTGFGSRGKILIVGAGYGGLATAIELKRKGFHVEVVEAARQLTTQGDIIQVGSNASRVMSNWGNLLEQAVAESAQPARMTLFDKSGKKLLEAPLPTEFSGYPVLYSNRGLLQRLIFEEAKTLGIEFRLGKRVKSYFEEDDCAGVEIDGERLVADAVIAADGIHSAARKHVIGIQQHPRSSGFAVYRTCFPLECLAKDPLTKPFTELKEDLFHVWLGSDVHAILFITVATQSAVIFCTHKDTYEVEESWTNPGDLHDMLNVVEGWDPIICAAMKAIPPEKLIDWKLLWRDPIRQWVSRTGRITLVGDAAHPHLPTSGQGAAQAIEDAATIGALLDKLGKDNIPDAFRAFEKLRYERTSLTQRMGWETRHRWHQTDWEAVAVNPEFLKMPQPMWLYTFDAEKYAYDRCDEAVESVRKGTPFISTNTPEGHVHEDWTVEMMMALEKEQAKDHFYRVANK</sequence>